<sequence>MSMKLINIRMDEDLKKKITFSVSIDPFYSTENIGALQKMK</sequence>
<comment type="caution">
    <text evidence="1">The sequence shown here is derived from an EMBL/GenBank/DDBJ whole genome shotgun (WGS) entry which is preliminary data.</text>
</comment>
<dbReference type="AlphaFoldDB" id="A0AAJ1CRP7"/>
<evidence type="ECO:0000313" key="1">
    <source>
        <dbReference type="EMBL" id="MCW0262903.1"/>
    </source>
</evidence>
<name>A0AAJ1CRP7_FUSVC</name>
<gene>
    <name evidence="1" type="ORF">NLX61_00815</name>
</gene>
<reference evidence="1" key="1">
    <citation type="submission" date="2022-06" db="EMBL/GenBank/DDBJ databases">
        <title>Draft Genome Sequence of Fusobacterium vincentii Strain CNGBCC1850030, Isolated from Healthy Human Feces.</title>
        <authorList>
            <person name="Jing X."/>
            <person name="Liu C."/>
            <person name="Ye Y."/>
            <person name="Xu J."/>
            <person name="Huang H."/>
            <person name="Wang B."/>
            <person name="Wei J."/>
            <person name="Zhao J."/>
        </authorList>
    </citation>
    <scope>NUCLEOTIDE SEQUENCE</scope>
    <source>
        <strain evidence="1">CNGBCC1850030</strain>
    </source>
</reference>
<dbReference type="Proteomes" id="UP001139307">
    <property type="component" value="Unassembled WGS sequence"/>
</dbReference>
<organism evidence="1 2">
    <name type="scientific">Fusobacterium vincentii</name>
    <name type="common">Fusobacterium nucleatum subsp. vincentii</name>
    <dbReference type="NCBI Taxonomy" id="155615"/>
    <lineage>
        <taxon>Bacteria</taxon>
        <taxon>Fusobacteriati</taxon>
        <taxon>Fusobacteriota</taxon>
        <taxon>Fusobacteriia</taxon>
        <taxon>Fusobacteriales</taxon>
        <taxon>Fusobacteriaceae</taxon>
        <taxon>Fusobacterium</taxon>
    </lineage>
</organism>
<protein>
    <submittedName>
        <fullName evidence="1">Uncharacterized protein</fullName>
    </submittedName>
</protein>
<accession>A0AAJ1CRP7</accession>
<proteinExistence type="predicted"/>
<dbReference type="EMBL" id="JAMXTT010000001">
    <property type="protein sequence ID" value="MCW0262903.1"/>
    <property type="molecule type" value="Genomic_DNA"/>
</dbReference>
<dbReference type="RefSeq" id="WP_023036136.1">
    <property type="nucleotide sequence ID" value="NZ_JAMXTT010000001.1"/>
</dbReference>
<evidence type="ECO:0000313" key="2">
    <source>
        <dbReference type="Proteomes" id="UP001139307"/>
    </source>
</evidence>